<sequence>MTAAVVNSRPDITRSGVRVVKVSTWDVGSPEGQRAAVGAIERAWLSRPWPERGPLSYSVYAGEDGRTLLHYSQWADEDAYRAFFAEGRDERNEEIDAAVPGVRRLGLHSYELYRSRITEGDDRLPGSVAVVEVDFASPDPARARKWVDTVFAALDASAGEDEPDGGLSAHFHVGLDGSRALNFAEWTDAASHAAMMNAPGETPVEWQRVHGFDGLTGSRVRRYTPALSLSAGA</sequence>
<comment type="caution">
    <text evidence="1">The sequence shown here is derived from an EMBL/GenBank/DDBJ whole genome shotgun (WGS) entry which is preliminary data.</text>
</comment>
<accession>A0ABV5PD98</accession>
<gene>
    <name evidence="1" type="ORF">ACFFTU_11055</name>
</gene>
<keyword evidence="1" id="KW-0503">Monooxygenase</keyword>
<protein>
    <submittedName>
        <fullName evidence="1">Antibiotic biosynthesis monooxygenase</fullName>
    </submittedName>
</protein>
<proteinExistence type="predicted"/>
<dbReference type="InterPro" id="IPR011008">
    <property type="entry name" value="Dimeric_a/b-barrel"/>
</dbReference>
<name>A0ABV5PD98_STRCM</name>
<reference evidence="1 2" key="1">
    <citation type="submission" date="2024-09" db="EMBL/GenBank/DDBJ databases">
        <authorList>
            <person name="Sun Q."/>
            <person name="Mori K."/>
        </authorList>
    </citation>
    <scope>NUCLEOTIDE SEQUENCE [LARGE SCALE GENOMIC DNA]</scope>
    <source>
        <strain evidence="1 2">JCM 4362</strain>
    </source>
</reference>
<evidence type="ECO:0000313" key="2">
    <source>
        <dbReference type="Proteomes" id="UP001589718"/>
    </source>
</evidence>
<organism evidence="1 2">
    <name type="scientific">Streptomyces cremeus</name>
    <dbReference type="NCBI Taxonomy" id="66881"/>
    <lineage>
        <taxon>Bacteria</taxon>
        <taxon>Bacillati</taxon>
        <taxon>Actinomycetota</taxon>
        <taxon>Actinomycetes</taxon>
        <taxon>Kitasatosporales</taxon>
        <taxon>Streptomycetaceae</taxon>
        <taxon>Streptomyces</taxon>
    </lineage>
</organism>
<keyword evidence="2" id="KW-1185">Reference proteome</keyword>
<dbReference type="Gene3D" id="3.30.70.100">
    <property type="match status" value="2"/>
</dbReference>
<dbReference type="GO" id="GO:0004497">
    <property type="term" value="F:monooxygenase activity"/>
    <property type="evidence" value="ECO:0007669"/>
    <property type="project" value="UniProtKB-KW"/>
</dbReference>
<dbReference type="Proteomes" id="UP001589718">
    <property type="component" value="Unassembled WGS sequence"/>
</dbReference>
<dbReference type="RefSeq" id="WP_345224178.1">
    <property type="nucleotide sequence ID" value="NZ_BAAAXE010000013.1"/>
</dbReference>
<keyword evidence="1" id="KW-0560">Oxidoreductase</keyword>
<evidence type="ECO:0000313" key="1">
    <source>
        <dbReference type="EMBL" id="MFB9520486.1"/>
    </source>
</evidence>
<dbReference type="SUPFAM" id="SSF54909">
    <property type="entry name" value="Dimeric alpha+beta barrel"/>
    <property type="match status" value="2"/>
</dbReference>
<dbReference type="EMBL" id="JBHMCR010000006">
    <property type="protein sequence ID" value="MFB9520486.1"/>
    <property type="molecule type" value="Genomic_DNA"/>
</dbReference>